<dbReference type="RefSeq" id="YP_009112997.1">
    <property type="nucleotide sequence ID" value="NC_026010.1"/>
</dbReference>
<organism evidence="1 2">
    <name type="scientific">Shigella phage pSf-2</name>
    <dbReference type="NCBI Taxonomy" id="1572702"/>
    <lineage>
        <taxon>Viruses</taxon>
        <taxon>Duplodnaviria</taxon>
        <taxon>Heunggongvirae</taxon>
        <taxon>Uroviricota</taxon>
        <taxon>Caudoviricetes</taxon>
        <taxon>Drexlerviridae</taxon>
        <taxon>Tunavirinae</taxon>
        <taxon>Tunavirus</taxon>
        <taxon>Tunavirus PSf2</taxon>
    </lineage>
</organism>
<reference evidence="1 2" key="2">
    <citation type="journal article" date="2016" name="Curr. Microbiol.">
        <title>Isolation and Comparative Genomic Analysis of T1-Like Shigella Bacteriophage pSf-2.</title>
        <authorList>
            <person name="Jun J.W."/>
            <person name="Kim H.J."/>
            <person name="Yun S.K."/>
            <person name="Chai J.Y."/>
            <person name="Lee B.C."/>
            <person name="Park S.C."/>
        </authorList>
    </citation>
    <scope>NUCLEOTIDE SEQUENCE [LARGE SCALE GENOMIC DNA]</scope>
</reference>
<keyword evidence="2" id="KW-1185">Reference proteome</keyword>
<proteinExistence type="predicted"/>
<dbReference type="OrthoDB" id="10739at10239"/>
<evidence type="ECO:0000313" key="1">
    <source>
        <dbReference type="EMBL" id="AIZ95084.1"/>
    </source>
</evidence>
<name>A0A0A7NQ54_9CAUD</name>
<gene>
    <name evidence="1" type="ORF">pSf2_059</name>
</gene>
<reference evidence="2" key="1">
    <citation type="submission" date="2014-10" db="EMBL/GenBank/DDBJ databases">
        <title>Characterization and complete genome sequence of the Shigella flexneri bacteriophage pSf-2.</title>
        <authorList>
            <person name="Jun J.W."/>
            <person name="Park S.C."/>
        </authorList>
    </citation>
    <scope>NUCLEOTIDE SEQUENCE [LARGE SCALE GENOMIC DNA]</scope>
</reference>
<dbReference type="EMBL" id="KP085586">
    <property type="protein sequence ID" value="AIZ95084.1"/>
    <property type="molecule type" value="Genomic_DNA"/>
</dbReference>
<sequence length="168" mass="19103">MLKLEDVKFPIKFISLGCGEITFTDEDKGTWATDEVSQLKLEWFIARHNEVNKENSPNKDYHYIMSGNQNAYSLYDSWKIEGSIFKAAKPEIKPMLQCTQIENMPLSATLKGVQLDSESWADITATPKTIEVHDDVVILLLHYGGFKNKTVSGEISIKRGTLVRYEVK</sequence>
<dbReference type="GeneID" id="22807785"/>
<evidence type="ECO:0000313" key="2">
    <source>
        <dbReference type="Proteomes" id="UP000030926"/>
    </source>
</evidence>
<accession>A0A0A7NQ54</accession>
<dbReference type="KEGG" id="vg:22807785"/>
<dbReference type="Proteomes" id="UP000030926">
    <property type="component" value="Segment"/>
</dbReference>
<protein>
    <submittedName>
        <fullName evidence="1">Uncharacterized protein</fullName>
    </submittedName>
</protein>